<dbReference type="Proteomes" id="UP001732700">
    <property type="component" value="Chromosome 3A"/>
</dbReference>
<name>A0ACD5VFG5_AVESA</name>
<dbReference type="EnsemblPlants" id="AVESA.00010b.r2.3AG0415950.1">
    <property type="protein sequence ID" value="AVESA.00010b.r2.3AG0415950.1.CDS"/>
    <property type="gene ID" value="AVESA.00010b.r2.3AG0415950"/>
</dbReference>
<evidence type="ECO:0000313" key="1">
    <source>
        <dbReference type="EnsemblPlants" id="AVESA.00010b.r2.3AG0415950.1.CDS"/>
    </source>
</evidence>
<accession>A0ACD5VFG5</accession>
<keyword evidence="2" id="KW-1185">Reference proteome</keyword>
<sequence length="332" mass="36580">MATSLPLPALMIPPRVDLDDPATLVRGTSEWLRRANLVRGALEANGCLVVRCRSPMPPELRQRMLEATPELFSFRTETKHRIGGADVDGPYKAYLEKRDSATCRYEAFGLANADAGRGEEARKFVARAWPLGNDRFLETLTSAAGEMAKLARVILTMVVDSYGLAHRSDETVAATDTNFRMYRYDMDSSTRTSPDEQPALGLCAHVDASYLTILFQNDVDGFEMKTRDGGDWVRVPLAGSDSLLVIAGQPLVAWSNGKVHAPVHRVVVGGQEDRLSCGVFLLPRKDLVVDAPPELVTADAPRRFRPFGYMDYLKFKQANGNGEDVLGRFAGM</sequence>
<protein>
    <submittedName>
        <fullName evidence="1">Uncharacterized protein</fullName>
    </submittedName>
</protein>
<evidence type="ECO:0000313" key="2">
    <source>
        <dbReference type="Proteomes" id="UP001732700"/>
    </source>
</evidence>
<proteinExistence type="predicted"/>
<reference evidence="1" key="2">
    <citation type="submission" date="2025-09" db="UniProtKB">
        <authorList>
            <consortium name="EnsemblPlants"/>
        </authorList>
    </citation>
    <scope>IDENTIFICATION</scope>
</reference>
<organism evidence="1 2">
    <name type="scientific">Avena sativa</name>
    <name type="common">Oat</name>
    <dbReference type="NCBI Taxonomy" id="4498"/>
    <lineage>
        <taxon>Eukaryota</taxon>
        <taxon>Viridiplantae</taxon>
        <taxon>Streptophyta</taxon>
        <taxon>Embryophyta</taxon>
        <taxon>Tracheophyta</taxon>
        <taxon>Spermatophyta</taxon>
        <taxon>Magnoliopsida</taxon>
        <taxon>Liliopsida</taxon>
        <taxon>Poales</taxon>
        <taxon>Poaceae</taxon>
        <taxon>BOP clade</taxon>
        <taxon>Pooideae</taxon>
        <taxon>Poodae</taxon>
        <taxon>Poeae</taxon>
        <taxon>Poeae Chloroplast Group 1 (Aveneae type)</taxon>
        <taxon>Aveninae</taxon>
        <taxon>Avena</taxon>
    </lineage>
</organism>
<reference evidence="1" key="1">
    <citation type="submission" date="2021-05" db="EMBL/GenBank/DDBJ databases">
        <authorList>
            <person name="Scholz U."/>
            <person name="Mascher M."/>
            <person name="Fiebig A."/>
        </authorList>
    </citation>
    <scope>NUCLEOTIDE SEQUENCE [LARGE SCALE GENOMIC DNA]</scope>
</reference>